<accession>A0A0C9XDQ7</accession>
<dbReference type="Proteomes" id="UP000054018">
    <property type="component" value="Unassembled WGS sequence"/>
</dbReference>
<dbReference type="EMBL" id="KN834717">
    <property type="protein sequence ID" value="KIK10415.1"/>
    <property type="molecule type" value="Genomic_DNA"/>
</dbReference>
<feature type="region of interest" description="Disordered" evidence="1">
    <location>
        <begin position="1"/>
        <end position="63"/>
    </location>
</feature>
<feature type="non-terminal residue" evidence="2">
    <location>
        <position position="1"/>
    </location>
</feature>
<evidence type="ECO:0000313" key="3">
    <source>
        <dbReference type="Proteomes" id="UP000054018"/>
    </source>
</evidence>
<sequence>KEESYRLARPVPRYPPSRLVPLGTPRKPISPQPLSVPQRKRYHRVDTNKQPHGAKIREAWRKN</sequence>
<evidence type="ECO:0000256" key="1">
    <source>
        <dbReference type="SAM" id="MobiDB-lite"/>
    </source>
</evidence>
<dbReference type="HOGENOM" id="CLU_2892143_0_0_1"/>
<dbReference type="AlphaFoldDB" id="A0A0C9XDQ7"/>
<feature type="compositionally biased region" description="Basic and acidic residues" evidence="1">
    <location>
        <begin position="44"/>
        <end position="63"/>
    </location>
</feature>
<reference evidence="3" key="2">
    <citation type="submission" date="2015-01" db="EMBL/GenBank/DDBJ databases">
        <title>Evolutionary Origins and Diversification of the Mycorrhizal Mutualists.</title>
        <authorList>
            <consortium name="DOE Joint Genome Institute"/>
            <consortium name="Mycorrhizal Genomics Consortium"/>
            <person name="Kohler A."/>
            <person name="Kuo A."/>
            <person name="Nagy L.G."/>
            <person name="Floudas D."/>
            <person name="Copeland A."/>
            <person name="Barry K.W."/>
            <person name="Cichocki N."/>
            <person name="Veneault-Fourrey C."/>
            <person name="LaButti K."/>
            <person name="Lindquist E.A."/>
            <person name="Lipzen A."/>
            <person name="Lundell T."/>
            <person name="Morin E."/>
            <person name="Murat C."/>
            <person name="Riley R."/>
            <person name="Ohm R."/>
            <person name="Sun H."/>
            <person name="Tunlid A."/>
            <person name="Henrissat B."/>
            <person name="Grigoriev I.V."/>
            <person name="Hibbett D.S."/>
            <person name="Martin F."/>
        </authorList>
    </citation>
    <scope>NUCLEOTIDE SEQUENCE [LARGE SCALE GENOMIC DNA]</scope>
    <source>
        <strain evidence="3">441</strain>
    </source>
</reference>
<reference evidence="2 3" key="1">
    <citation type="submission" date="2014-04" db="EMBL/GenBank/DDBJ databases">
        <authorList>
            <consortium name="DOE Joint Genome Institute"/>
            <person name="Kuo A."/>
            <person name="Kohler A."/>
            <person name="Costa M.D."/>
            <person name="Nagy L.G."/>
            <person name="Floudas D."/>
            <person name="Copeland A."/>
            <person name="Barry K.W."/>
            <person name="Cichocki N."/>
            <person name="Veneault-Fourrey C."/>
            <person name="LaButti K."/>
            <person name="Lindquist E.A."/>
            <person name="Lipzen A."/>
            <person name="Lundell T."/>
            <person name="Morin E."/>
            <person name="Murat C."/>
            <person name="Sun H."/>
            <person name="Tunlid A."/>
            <person name="Henrissat B."/>
            <person name="Grigoriev I.V."/>
            <person name="Hibbett D.S."/>
            <person name="Martin F."/>
            <person name="Nordberg H.P."/>
            <person name="Cantor M.N."/>
            <person name="Hua S.X."/>
        </authorList>
    </citation>
    <scope>NUCLEOTIDE SEQUENCE [LARGE SCALE GENOMIC DNA]</scope>
    <source>
        <strain evidence="2 3">441</strain>
    </source>
</reference>
<gene>
    <name evidence="2" type="ORF">PISMIDRAFT_691037</name>
</gene>
<feature type="non-terminal residue" evidence="2">
    <location>
        <position position="63"/>
    </location>
</feature>
<evidence type="ECO:0000313" key="2">
    <source>
        <dbReference type="EMBL" id="KIK10415.1"/>
    </source>
</evidence>
<keyword evidence="3" id="KW-1185">Reference proteome</keyword>
<organism evidence="2 3">
    <name type="scientific">Pisolithus microcarpus 441</name>
    <dbReference type="NCBI Taxonomy" id="765257"/>
    <lineage>
        <taxon>Eukaryota</taxon>
        <taxon>Fungi</taxon>
        <taxon>Dikarya</taxon>
        <taxon>Basidiomycota</taxon>
        <taxon>Agaricomycotina</taxon>
        <taxon>Agaricomycetes</taxon>
        <taxon>Agaricomycetidae</taxon>
        <taxon>Boletales</taxon>
        <taxon>Sclerodermatineae</taxon>
        <taxon>Pisolithaceae</taxon>
        <taxon>Pisolithus</taxon>
    </lineage>
</organism>
<name>A0A0C9XDQ7_9AGAM</name>
<proteinExistence type="predicted"/>
<protein>
    <submittedName>
        <fullName evidence="2">Uncharacterized protein</fullName>
    </submittedName>
</protein>